<proteinExistence type="predicted"/>
<evidence type="ECO:0000313" key="2">
    <source>
        <dbReference type="Proteomes" id="UP001179952"/>
    </source>
</evidence>
<reference evidence="1" key="1">
    <citation type="journal article" date="2023" name="Nat. Commun.">
        <title>Diploid and tetraploid genomes of Acorus and the evolution of monocots.</title>
        <authorList>
            <person name="Ma L."/>
            <person name="Liu K.W."/>
            <person name="Li Z."/>
            <person name="Hsiao Y.Y."/>
            <person name="Qi Y."/>
            <person name="Fu T."/>
            <person name="Tang G.D."/>
            <person name="Zhang D."/>
            <person name="Sun W.H."/>
            <person name="Liu D.K."/>
            <person name="Li Y."/>
            <person name="Chen G.Z."/>
            <person name="Liu X.D."/>
            <person name="Liao X.Y."/>
            <person name="Jiang Y.T."/>
            <person name="Yu X."/>
            <person name="Hao Y."/>
            <person name="Huang J."/>
            <person name="Zhao X.W."/>
            <person name="Ke S."/>
            <person name="Chen Y.Y."/>
            <person name="Wu W.L."/>
            <person name="Hsu J.L."/>
            <person name="Lin Y.F."/>
            <person name="Huang M.D."/>
            <person name="Li C.Y."/>
            <person name="Huang L."/>
            <person name="Wang Z.W."/>
            <person name="Zhao X."/>
            <person name="Zhong W.Y."/>
            <person name="Peng D.H."/>
            <person name="Ahmad S."/>
            <person name="Lan S."/>
            <person name="Zhang J.S."/>
            <person name="Tsai W.C."/>
            <person name="Van de Peer Y."/>
            <person name="Liu Z.J."/>
        </authorList>
    </citation>
    <scope>NUCLEOTIDE SEQUENCE</scope>
    <source>
        <strain evidence="1">SCP</strain>
    </source>
</reference>
<protein>
    <submittedName>
        <fullName evidence="1">Uncharacterized protein</fullName>
    </submittedName>
</protein>
<dbReference type="SUPFAM" id="SSF52540">
    <property type="entry name" value="P-loop containing nucleoside triphosphate hydrolases"/>
    <property type="match status" value="1"/>
</dbReference>
<gene>
    <name evidence="1" type="ORF">QJS04_geneDACA015708</name>
</gene>
<evidence type="ECO:0000313" key="1">
    <source>
        <dbReference type="EMBL" id="KAK1265453.1"/>
    </source>
</evidence>
<dbReference type="InterPro" id="IPR027417">
    <property type="entry name" value="P-loop_NTPase"/>
</dbReference>
<dbReference type="PRINTS" id="PR01874">
    <property type="entry name" value="DNAREPAIRADA"/>
</dbReference>
<dbReference type="AlphaFoldDB" id="A0AAV9AM90"/>
<dbReference type="PANTHER" id="PTHR32472">
    <property type="entry name" value="DNA REPAIR PROTEIN RADA"/>
    <property type="match status" value="1"/>
</dbReference>
<dbReference type="Proteomes" id="UP001179952">
    <property type="component" value="Unassembled WGS sequence"/>
</dbReference>
<dbReference type="GO" id="GO:0000725">
    <property type="term" value="P:recombinational repair"/>
    <property type="evidence" value="ECO:0007669"/>
    <property type="project" value="TreeGrafter"/>
</dbReference>
<dbReference type="Gene3D" id="3.40.50.300">
    <property type="entry name" value="P-loop containing nucleotide triphosphate hydrolases"/>
    <property type="match status" value="1"/>
</dbReference>
<comment type="caution">
    <text evidence="1">The sequence shown here is derived from an EMBL/GenBank/DDBJ whole genome shotgun (WGS) entry which is preliminary data.</text>
</comment>
<reference evidence="1" key="2">
    <citation type="submission" date="2023-06" db="EMBL/GenBank/DDBJ databases">
        <authorList>
            <person name="Ma L."/>
            <person name="Liu K.-W."/>
            <person name="Li Z."/>
            <person name="Hsiao Y.-Y."/>
            <person name="Qi Y."/>
            <person name="Fu T."/>
            <person name="Tang G."/>
            <person name="Zhang D."/>
            <person name="Sun W.-H."/>
            <person name="Liu D.-K."/>
            <person name="Li Y."/>
            <person name="Chen G.-Z."/>
            <person name="Liu X.-D."/>
            <person name="Liao X.-Y."/>
            <person name="Jiang Y.-T."/>
            <person name="Yu X."/>
            <person name="Hao Y."/>
            <person name="Huang J."/>
            <person name="Zhao X.-W."/>
            <person name="Ke S."/>
            <person name="Chen Y.-Y."/>
            <person name="Wu W.-L."/>
            <person name="Hsu J.-L."/>
            <person name="Lin Y.-F."/>
            <person name="Huang M.-D."/>
            <person name="Li C.-Y."/>
            <person name="Huang L."/>
            <person name="Wang Z.-W."/>
            <person name="Zhao X."/>
            <person name="Zhong W.-Y."/>
            <person name="Peng D.-H."/>
            <person name="Ahmad S."/>
            <person name="Lan S."/>
            <person name="Zhang J.-S."/>
            <person name="Tsai W.-C."/>
            <person name="Van De Peer Y."/>
            <person name="Liu Z.-J."/>
        </authorList>
    </citation>
    <scope>NUCLEOTIDE SEQUENCE</scope>
    <source>
        <strain evidence="1">SCP</strain>
        <tissue evidence="1">Leaves</tissue>
    </source>
</reference>
<accession>A0AAV9AM90</accession>
<dbReference type="PANTHER" id="PTHR32472:SF10">
    <property type="entry name" value="DNA REPAIR PROTEIN RADA-LIKE PROTEIN"/>
    <property type="match status" value="1"/>
</dbReference>
<organism evidence="1 2">
    <name type="scientific">Acorus gramineus</name>
    <name type="common">Dwarf sweet flag</name>
    <dbReference type="NCBI Taxonomy" id="55184"/>
    <lineage>
        <taxon>Eukaryota</taxon>
        <taxon>Viridiplantae</taxon>
        <taxon>Streptophyta</taxon>
        <taxon>Embryophyta</taxon>
        <taxon>Tracheophyta</taxon>
        <taxon>Spermatophyta</taxon>
        <taxon>Magnoliopsida</taxon>
        <taxon>Liliopsida</taxon>
        <taxon>Acoraceae</taxon>
        <taxon>Acorus</taxon>
    </lineage>
</organism>
<dbReference type="EMBL" id="JAUJYN010000008">
    <property type="protein sequence ID" value="KAK1265453.1"/>
    <property type="molecule type" value="Genomic_DNA"/>
</dbReference>
<sequence>MLAEVDVYVQRGPVVYVSVEESIEQIGNRAHRMRIGTSNLYLYSSTDVEIFGADLMRAHVLHVSMHFALRFVYTIQDILEKIHSLSPRALIVDSIQTVYSRVLTGSVGNVQQNPEIIFE</sequence>
<name>A0AAV9AM90_ACOGR</name>
<keyword evidence="2" id="KW-1185">Reference proteome</keyword>